<reference evidence="2" key="1">
    <citation type="submission" date="2019-12" db="EMBL/GenBank/DDBJ databases">
        <title>Genome sequencing and annotation of Brassica cretica.</title>
        <authorList>
            <person name="Studholme D.J."/>
            <person name="Sarris P."/>
        </authorList>
    </citation>
    <scope>NUCLEOTIDE SEQUENCE</scope>
    <source>
        <strain evidence="2">PFS-109/04</strain>
        <tissue evidence="2">Leaf</tissue>
    </source>
</reference>
<proteinExistence type="predicted"/>
<evidence type="ECO:0000313" key="3">
    <source>
        <dbReference type="Proteomes" id="UP000712600"/>
    </source>
</evidence>
<keyword evidence="1" id="KW-0812">Transmembrane</keyword>
<accession>A0A8S9NHX5</accession>
<comment type="caution">
    <text evidence="2">The sequence shown here is derived from an EMBL/GenBank/DDBJ whole genome shotgun (WGS) entry which is preliminary data.</text>
</comment>
<protein>
    <submittedName>
        <fullName evidence="2">Uncharacterized protein</fullName>
    </submittedName>
</protein>
<gene>
    <name evidence="2" type="ORF">F2Q69_00041563</name>
</gene>
<dbReference type="AlphaFoldDB" id="A0A8S9NHX5"/>
<feature type="transmembrane region" description="Helical" evidence="1">
    <location>
        <begin position="107"/>
        <end position="127"/>
    </location>
</feature>
<keyword evidence="1" id="KW-1133">Transmembrane helix</keyword>
<keyword evidence="1" id="KW-0472">Membrane</keyword>
<sequence length="130" mass="14248">MVKAVQARQIKQIMQIKQDKCRSSRTRVADGMGDAYFLVVVGGLYWPWSLLVVALCVVVLTLQSSVNYVSLQVDLISLEFDLRGEMLTVAIQGSAFWISLHGGFVGALSYPLLDVTIVLVLVLAFSLEGV</sequence>
<name>A0A8S9NHX5_BRACR</name>
<dbReference type="Proteomes" id="UP000712600">
    <property type="component" value="Unassembled WGS sequence"/>
</dbReference>
<feature type="transmembrane region" description="Helical" evidence="1">
    <location>
        <begin position="35"/>
        <end position="62"/>
    </location>
</feature>
<organism evidence="2 3">
    <name type="scientific">Brassica cretica</name>
    <name type="common">Mustard</name>
    <dbReference type="NCBI Taxonomy" id="69181"/>
    <lineage>
        <taxon>Eukaryota</taxon>
        <taxon>Viridiplantae</taxon>
        <taxon>Streptophyta</taxon>
        <taxon>Embryophyta</taxon>
        <taxon>Tracheophyta</taxon>
        <taxon>Spermatophyta</taxon>
        <taxon>Magnoliopsida</taxon>
        <taxon>eudicotyledons</taxon>
        <taxon>Gunneridae</taxon>
        <taxon>Pentapetalae</taxon>
        <taxon>rosids</taxon>
        <taxon>malvids</taxon>
        <taxon>Brassicales</taxon>
        <taxon>Brassicaceae</taxon>
        <taxon>Brassiceae</taxon>
        <taxon>Brassica</taxon>
    </lineage>
</organism>
<dbReference type="EMBL" id="QGKX02001621">
    <property type="protein sequence ID" value="KAF3500629.1"/>
    <property type="molecule type" value="Genomic_DNA"/>
</dbReference>
<evidence type="ECO:0000256" key="1">
    <source>
        <dbReference type="SAM" id="Phobius"/>
    </source>
</evidence>
<evidence type="ECO:0000313" key="2">
    <source>
        <dbReference type="EMBL" id="KAF3500629.1"/>
    </source>
</evidence>